<feature type="region of interest" description="Disordered" evidence="1">
    <location>
        <begin position="157"/>
        <end position="182"/>
    </location>
</feature>
<keyword evidence="3" id="KW-1185">Reference proteome</keyword>
<feature type="compositionally biased region" description="Acidic residues" evidence="1">
    <location>
        <begin position="20"/>
        <end position="34"/>
    </location>
</feature>
<accession>A0A4Q8AKA2</accession>
<feature type="region of interest" description="Disordered" evidence="1">
    <location>
        <begin position="1"/>
        <end position="52"/>
    </location>
</feature>
<name>A0A4Q8AKA2_9MICO</name>
<protein>
    <recommendedName>
        <fullName evidence="4">Minor structural protein GP20</fullName>
    </recommendedName>
</protein>
<evidence type="ECO:0008006" key="4">
    <source>
        <dbReference type="Google" id="ProtNLM"/>
    </source>
</evidence>
<reference evidence="2 3" key="1">
    <citation type="submission" date="2019-02" db="EMBL/GenBank/DDBJ databases">
        <title>Sequencing the genomes of 1000 actinobacteria strains.</title>
        <authorList>
            <person name="Klenk H.-P."/>
        </authorList>
    </citation>
    <scope>NUCLEOTIDE SEQUENCE [LARGE SCALE GENOMIC DNA]</scope>
    <source>
        <strain evidence="2 3">DSM 18319</strain>
    </source>
</reference>
<gene>
    <name evidence="2" type="ORF">EV379_1241</name>
</gene>
<sequence length="207" mass="21711">MTNTDESVTDESTESTESVEQTETESESTEEIEQPDPNAGAHKALVAERTARKAAEKELKALRDANALKDKPAEEQALEQARIEARAEATEKANKRLIGAELKAAATGKVKNPALALKLIDTSGIDVDDDGEVDSDALNQAIAALLVDYPELAADGGSRFGGGADQGAKGKTSKPAQLSEQDIKSMTPEQIGAARAAGQLNTLLGIK</sequence>
<dbReference type="AlphaFoldDB" id="A0A4Q8AKA2"/>
<proteinExistence type="predicted"/>
<organism evidence="2 3">
    <name type="scientific">Microterricola gilva</name>
    <dbReference type="NCBI Taxonomy" id="393267"/>
    <lineage>
        <taxon>Bacteria</taxon>
        <taxon>Bacillati</taxon>
        <taxon>Actinomycetota</taxon>
        <taxon>Actinomycetes</taxon>
        <taxon>Micrococcales</taxon>
        <taxon>Microbacteriaceae</taxon>
        <taxon>Microterricola</taxon>
    </lineage>
</organism>
<dbReference type="RefSeq" id="WP_130505355.1">
    <property type="nucleotide sequence ID" value="NZ_SHLC01000001.1"/>
</dbReference>
<evidence type="ECO:0000256" key="1">
    <source>
        <dbReference type="SAM" id="MobiDB-lite"/>
    </source>
</evidence>
<evidence type="ECO:0000313" key="3">
    <source>
        <dbReference type="Proteomes" id="UP000291483"/>
    </source>
</evidence>
<dbReference type="EMBL" id="SHLC01000001">
    <property type="protein sequence ID" value="RZU64930.1"/>
    <property type="molecule type" value="Genomic_DNA"/>
</dbReference>
<dbReference type="Proteomes" id="UP000291483">
    <property type="component" value="Unassembled WGS sequence"/>
</dbReference>
<dbReference type="OrthoDB" id="4204055at2"/>
<comment type="caution">
    <text evidence="2">The sequence shown here is derived from an EMBL/GenBank/DDBJ whole genome shotgun (WGS) entry which is preliminary data.</text>
</comment>
<evidence type="ECO:0000313" key="2">
    <source>
        <dbReference type="EMBL" id="RZU64930.1"/>
    </source>
</evidence>